<dbReference type="SUPFAM" id="SSF46785">
    <property type="entry name" value="Winged helix' DNA-binding domain"/>
    <property type="match status" value="1"/>
</dbReference>
<organism evidence="6 7">
    <name type="scientific">Heyndrickxia sporothermodurans</name>
    <dbReference type="NCBI Taxonomy" id="46224"/>
    <lineage>
        <taxon>Bacteria</taxon>
        <taxon>Bacillati</taxon>
        <taxon>Bacillota</taxon>
        <taxon>Bacilli</taxon>
        <taxon>Bacillales</taxon>
        <taxon>Bacillaceae</taxon>
        <taxon>Heyndrickxia</taxon>
    </lineage>
</organism>
<evidence type="ECO:0000256" key="1">
    <source>
        <dbReference type="ARBA" id="ARBA00023015"/>
    </source>
</evidence>
<dbReference type="RefSeq" id="WP_107920322.1">
    <property type="nucleotide sequence ID" value="NZ_CP066701.1"/>
</dbReference>
<dbReference type="AlphaFoldDB" id="A0AB37HDJ0"/>
<gene>
    <name evidence="6" type="ORF">JGZ69_00865</name>
</gene>
<dbReference type="SUPFAM" id="SSF55781">
    <property type="entry name" value="GAF domain-like"/>
    <property type="match status" value="1"/>
</dbReference>
<dbReference type="PANTHER" id="PTHR30136:SF24">
    <property type="entry name" value="HTH-TYPE TRANSCRIPTIONAL REPRESSOR ALLR"/>
    <property type="match status" value="1"/>
</dbReference>
<dbReference type="GO" id="GO:0003700">
    <property type="term" value="F:DNA-binding transcription factor activity"/>
    <property type="evidence" value="ECO:0007669"/>
    <property type="project" value="TreeGrafter"/>
</dbReference>
<dbReference type="InterPro" id="IPR050707">
    <property type="entry name" value="HTH_MetabolicPath_Reg"/>
</dbReference>
<dbReference type="InterPro" id="IPR014757">
    <property type="entry name" value="Tscrpt_reg_IclR_C"/>
</dbReference>
<dbReference type="GeneID" id="62498938"/>
<evidence type="ECO:0000259" key="5">
    <source>
        <dbReference type="PROSITE" id="PS51078"/>
    </source>
</evidence>
<evidence type="ECO:0000256" key="3">
    <source>
        <dbReference type="ARBA" id="ARBA00023163"/>
    </source>
</evidence>
<keyword evidence="3" id="KW-0804">Transcription</keyword>
<keyword evidence="2" id="KW-0238">DNA-binding</keyword>
<protein>
    <submittedName>
        <fullName evidence="6">IclR family transcriptional regulator</fullName>
    </submittedName>
</protein>
<dbReference type="KEGG" id="hspo:JGZ69_00865"/>
<dbReference type="PROSITE" id="PS51077">
    <property type="entry name" value="HTH_ICLR"/>
    <property type="match status" value="1"/>
</dbReference>
<keyword evidence="1" id="KW-0805">Transcription regulation</keyword>
<dbReference type="Gene3D" id="1.10.10.10">
    <property type="entry name" value="Winged helix-like DNA-binding domain superfamily/Winged helix DNA-binding domain"/>
    <property type="match status" value="1"/>
</dbReference>
<dbReference type="InterPro" id="IPR036388">
    <property type="entry name" value="WH-like_DNA-bd_sf"/>
</dbReference>
<evidence type="ECO:0000259" key="4">
    <source>
        <dbReference type="PROSITE" id="PS51077"/>
    </source>
</evidence>
<dbReference type="Pfam" id="PF01614">
    <property type="entry name" value="IclR_C"/>
    <property type="match status" value="1"/>
</dbReference>
<evidence type="ECO:0000313" key="7">
    <source>
        <dbReference type="Proteomes" id="UP000595512"/>
    </source>
</evidence>
<dbReference type="Pfam" id="PF09339">
    <property type="entry name" value="HTH_IclR"/>
    <property type="match status" value="1"/>
</dbReference>
<dbReference type="PANTHER" id="PTHR30136">
    <property type="entry name" value="HELIX-TURN-HELIX TRANSCRIPTIONAL REGULATOR, ICLR FAMILY"/>
    <property type="match status" value="1"/>
</dbReference>
<dbReference type="Gene3D" id="3.30.450.40">
    <property type="match status" value="1"/>
</dbReference>
<dbReference type="Proteomes" id="UP000595512">
    <property type="component" value="Chromosome"/>
</dbReference>
<dbReference type="GO" id="GO:0045892">
    <property type="term" value="P:negative regulation of DNA-templated transcription"/>
    <property type="evidence" value="ECO:0007669"/>
    <property type="project" value="TreeGrafter"/>
</dbReference>
<dbReference type="InterPro" id="IPR005471">
    <property type="entry name" value="Tscrpt_reg_IclR_N"/>
</dbReference>
<dbReference type="GO" id="GO:0003677">
    <property type="term" value="F:DNA binding"/>
    <property type="evidence" value="ECO:0007669"/>
    <property type="project" value="UniProtKB-KW"/>
</dbReference>
<dbReference type="InterPro" id="IPR029016">
    <property type="entry name" value="GAF-like_dom_sf"/>
</dbReference>
<accession>A0AB37HDJ0</accession>
<dbReference type="InterPro" id="IPR036390">
    <property type="entry name" value="WH_DNA-bd_sf"/>
</dbReference>
<proteinExistence type="predicted"/>
<sequence length="254" mass="29155">MSLKTLDNSLELLNYFSKETPSWGVRELAKEMGISHSIVYRTLASFEKYGFLEQDPKTKRYELGLRFLEFGQMVKEKMRLSEHVYPIMKRLAGKVEESIFLTWLDKSDGVTVEIAESTHRIKYEVSLGTRTPLYAGASCKVIMAYLSKEKQLEITREGMKAFTKNTILDEEILLSDLDEIKKKGWCYSVGEFSDAVFGLGVPLFNSQNEIIASLTISGPEYRVEEMDFEVALTHLLQEAKEIQGYLNHFSSHYK</sequence>
<dbReference type="EMBL" id="CP066701">
    <property type="protein sequence ID" value="QQX25601.1"/>
    <property type="molecule type" value="Genomic_DNA"/>
</dbReference>
<feature type="domain" description="HTH iclR-type" evidence="4">
    <location>
        <begin position="3"/>
        <end position="65"/>
    </location>
</feature>
<feature type="domain" description="IclR-ED" evidence="5">
    <location>
        <begin position="66"/>
        <end position="248"/>
    </location>
</feature>
<dbReference type="PROSITE" id="PS51078">
    <property type="entry name" value="ICLR_ED"/>
    <property type="match status" value="1"/>
</dbReference>
<name>A0AB37HDJ0_9BACI</name>
<reference evidence="6 7" key="1">
    <citation type="submission" date="2020-12" db="EMBL/GenBank/DDBJ databases">
        <title>Taxonomic evaluation of the Bacillus sporothermodurans group of bacteria based on whole genome sequences.</title>
        <authorList>
            <person name="Fiedler G."/>
            <person name="Herbstmann A.-D."/>
            <person name="Doll E."/>
            <person name="Wenning M."/>
            <person name="Brinks E."/>
            <person name="Kabisch J."/>
            <person name="Breitenwieser F."/>
            <person name="Lappann M."/>
            <person name="Boehnlein C."/>
            <person name="Franz C."/>
        </authorList>
    </citation>
    <scope>NUCLEOTIDE SEQUENCE [LARGE SCALE GENOMIC DNA]</scope>
    <source>
        <strain evidence="6 7">DSM 10599</strain>
    </source>
</reference>
<evidence type="ECO:0000313" key="6">
    <source>
        <dbReference type="EMBL" id="QQX25601.1"/>
    </source>
</evidence>
<dbReference type="SMART" id="SM00346">
    <property type="entry name" value="HTH_ICLR"/>
    <property type="match status" value="1"/>
</dbReference>
<evidence type="ECO:0000256" key="2">
    <source>
        <dbReference type="ARBA" id="ARBA00023125"/>
    </source>
</evidence>